<keyword evidence="1" id="KW-1133">Transmembrane helix</keyword>
<dbReference type="EMBL" id="BAABRT010000040">
    <property type="protein sequence ID" value="GAA5526207.1"/>
    <property type="molecule type" value="Genomic_DNA"/>
</dbReference>
<organism evidence="2 3">
    <name type="scientific">Microbulbifer aestuariivivens</name>
    <dbReference type="NCBI Taxonomy" id="1908308"/>
    <lineage>
        <taxon>Bacteria</taxon>
        <taxon>Pseudomonadati</taxon>
        <taxon>Pseudomonadota</taxon>
        <taxon>Gammaproteobacteria</taxon>
        <taxon>Cellvibrionales</taxon>
        <taxon>Microbulbiferaceae</taxon>
        <taxon>Microbulbifer</taxon>
    </lineage>
</organism>
<keyword evidence="1" id="KW-0472">Membrane</keyword>
<gene>
    <name evidence="2" type="ORF">Maes01_02806</name>
</gene>
<evidence type="ECO:0000313" key="2">
    <source>
        <dbReference type="EMBL" id="GAA5526207.1"/>
    </source>
</evidence>
<feature type="transmembrane region" description="Helical" evidence="1">
    <location>
        <begin position="97"/>
        <end position="124"/>
    </location>
</feature>
<feature type="transmembrane region" description="Helical" evidence="1">
    <location>
        <begin position="144"/>
        <end position="169"/>
    </location>
</feature>
<feature type="transmembrane region" description="Helical" evidence="1">
    <location>
        <begin position="12"/>
        <end position="33"/>
    </location>
</feature>
<protein>
    <submittedName>
        <fullName evidence="2">Uncharacterized protein</fullName>
    </submittedName>
</protein>
<sequence length="178" mass="19597">MKTIELLGVGLRLVGVYGIIRSGTYLLTAWASLSSYSAAEYGEGYNGWLLMQGAVSVFVVLASLFLVKFPATAASWLMPRTESPGRELSQAAKDAQFIGLTLLGFFVLTYAAPELIQNIYLWWHAKQIPMMEGLVKPKEYFAEVLYSAIQLCIGFALVIQARGITALLAKLRYGDRCS</sequence>
<evidence type="ECO:0000313" key="3">
    <source>
        <dbReference type="Proteomes" id="UP001408594"/>
    </source>
</evidence>
<keyword evidence="3" id="KW-1185">Reference proteome</keyword>
<keyword evidence="1" id="KW-0812">Transmembrane</keyword>
<accession>A0ABP9WSK4</accession>
<comment type="caution">
    <text evidence="2">The sequence shown here is derived from an EMBL/GenBank/DDBJ whole genome shotgun (WGS) entry which is preliminary data.</text>
</comment>
<dbReference type="RefSeq" id="WP_345552517.1">
    <property type="nucleotide sequence ID" value="NZ_BAABRT010000040.1"/>
</dbReference>
<proteinExistence type="predicted"/>
<reference evidence="2 3" key="1">
    <citation type="submission" date="2024-02" db="EMBL/GenBank/DDBJ databases">
        <title>Microbulbifer aestuariivivens NBRC 112533.</title>
        <authorList>
            <person name="Ichikawa N."/>
            <person name="Katano-Makiyama Y."/>
            <person name="Hidaka K."/>
        </authorList>
    </citation>
    <scope>NUCLEOTIDE SEQUENCE [LARGE SCALE GENOMIC DNA]</scope>
    <source>
        <strain evidence="2 3">NBRC 112533</strain>
    </source>
</reference>
<evidence type="ECO:0000256" key="1">
    <source>
        <dbReference type="SAM" id="Phobius"/>
    </source>
</evidence>
<dbReference type="Proteomes" id="UP001408594">
    <property type="component" value="Unassembled WGS sequence"/>
</dbReference>
<feature type="transmembrane region" description="Helical" evidence="1">
    <location>
        <begin position="53"/>
        <end position="77"/>
    </location>
</feature>
<name>A0ABP9WSK4_9GAMM</name>